<dbReference type="GO" id="GO:0006749">
    <property type="term" value="P:glutathione metabolic process"/>
    <property type="evidence" value="ECO:0007669"/>
    <property type="project" value="TreeGrafter"/>
</dbReference>
<dbReference type="GO" id="GO:0005829">
    <property type="term" value="C:cytosol"/>
    <property type="evidence" value="ECO:0007669"/>
    <property type="project" value="TreeGrafter"/>
</dbReference>
<dbReference type="InterPro" id="IPR043129">
    <property type="entry name" value="ATPase_NBD"/>
</dbReference>
<feature type="domain" description="Acetophenone carboxylase-like C-terminal" evidence="3">
    <location>
        <begin position="509"/>
        <end position="684"/>
    </location>
</feature>
<reference evidence="4" key="1">
    <citation type="submission" date="2020-07" db="EMBL/GenBank/DDBJ databases">
        <authorList>
            <person name="Camacho E."/>
        </authorList>
    </citation>
    <scope>NUCLEOTIDE SEQUENCE</scope>
    <source>
        <strain evidence="4">MPO218</strain>
    </source>
</reference>
<evidence type="ECO:0000313" key="4">
    <source>
        <dbReference type="EMBL" id="QTH21486.1"/>
    </source>
</evidence>
<evidence type="ECO:0000313" key="5">
    <source>
        <dbReference type="Proteomes" id="UP000664914"/>
    </source>
</evidence>
<dbReference type="RefSeq" id="WP_208632732.1">
    <property type="nucleotide sequence ID" value="NZ_CP059319.1"/>
</dbReference>
<dbReference type="GO" id="GO:0017168">
    <property type="term" value="F:5-oxoprolinase (ATP-hydrolyzing) activity"/>
    <property type="evidence" value="ECO:0007669"/>
    <property type="project" value="TreeGrafter"/>
</dbReference>
<dbReference type="InterPro" id="IPR002821">
    <property type="entry name" value="Hydantoinase_A"/>
</dbReference>
<dbReference type="EMBL" id="CP059319">
    <property type="protein sequence ID" value="QTH21486.1"/>
    <property type="molecule type" value="Genomic_DNA"/>
</dbReference>
<dbReference type="AlphaFoldDB" id="A0A975D299"/>
<dbReference type="InterPro" id="IPR049517">
    <property type="entry name" value="ACX-like_C"/>
</dbReference>
<dbReference type="Pfam" id="PF19278">
    <property type="entry name" value="Hydant_A_C"/>
    <property type="match status" value="1"/>
</dbReference>
<dbReference type="Pfam" id="PF01968">
    <property type="entry name" value="Hydantoinase_A"/>
    <property type="match status" value="1"/>
</dbReference>
<proteinExistence type="predicted"/>
<evidence type="ECO:0000259" key="1">
    <source>
        <dbReference type="Pfam" id="PF01968"/>
    </source>
</evidence>
<dbReference type="SUPFAM" id="SSF53067">
    <property type="entry name" value="Actin-like ATPase domain"/>
    <property type="match status" value="1"/>
</dbReference>
<protein>
    <submittedName>
        <fullName evidence="4">Hydantoinase/oxoprolinase family protein</fullName>
    </submittedName>
</protein>
<accession>A0A975D299</accession>
<dbReference type="PANTHER" id="PTHR11365:SF23">
    <property type="entry name" value="HYPOTHETICAL 5-OXOPROLINASE (EUROFUNG)-RELATED"/>
    <property type="match status" value="1"/>
</dbReference>
<sequence length="688" mass="74431">MRVATDVGGTFTDLVCYDVDKASGKVVGLRTAKTDTTYPQFDEGVMNAVAKAGLDPRGFDFFAHGTTVVINALLSRKGARTALITTKGFRDVLEIARGNRPDLFNLAFRKPAPFVPRYLRREVDERSTYLGEVTTALDPATLDPILADFRAEGVEAIALCFLHAYVAPENERLARDHIRRVWPEVSVIASHEISREWREYERTSTAVLTAYVHPAAQRYLRTLQRSLDGAGYPHAPYIMQSNGGIDTVQGAIRNPIAMVESGPASGVLGAAALGRLLGEDRIIALDIGGTTAKCSLIEKAQTRITTEYRIEWSRTEPGYPIRTPVIEIVEIGNGGGSIAGIDPGGRLYVGPESAGASPGPAAYGRGGTRPTTTDANLVTGRINPANFLGGEIVPDMANVRKAFAPLVDKLGGDTASVARGIIRIANANMVNALKLVSLNKGHDPRDFTLVAYGGGGAMHAVMLAEELQMPKVIIPVNSSVFSAWGMLMTDMRRDFVRTQVVLLTPGNGARIEEIFATMAGDARESFAADVATGAAPLRILRFADMRYLGQEHSVKVELPDGAFDAATLAAAIERFHATHEREYTFRLDLPVEIVNFHVVAFGDVPKHEPERLPVTGRLPVEATNGTRIVDLDEHGVHEAPIYDRDRLEPGMRFAGPCIVEEAAATLVVTPGRLVVVDDYGNLHVHMNV</sequence>
<dbReference type="InterPro" id="IPR045079">
    <property type="entry name" value="Oxoprolinase-like"/>
</dbReference>
<reference evidence="4" key="2">
    <citation type="submission" date="2021-04" db="EMBL/GenBank/DDBJ databases">
        <title>Isolation and genomic analysis of the ibuprofen-degrading bacterium Sphingomonas strain MPO218.</title>
        <authorList>
            <person name="Aulestia M."/>
            <person name="Flores A."/>
            <person name="Mangas E.L."/>
            <person name="Perez-Pulido A.J."/>
            <person name="Santero E."/>
            <person name="Camacho E.M."/>
        </authorList>
    </citation>
    <scope>NUCLEOTIDE SEQUENCE</scope>
    <source>
        <strain evidence="4">MPO218</strain>
    </source>
</reference>
<evidence type="ECO:0000259" key="3">
    <source>
        <dbReference type="Pfam" id="PF19278"/>
    </source>
</evidence>
<feature type="domain" description="Hydantoinase A/oxoprolinase" evidence="1">
    <location>
        <begin position="202"/>
        <end position="494"/>
    </location>
</feature>
<name>A0A975D299_9SPHN</name>
<dbReference type="PANTHER" id="PTHR11365">
    <property type="entry name" value="5-OXOPROLINASE RELATED"/>
    <property type="match status" value="1"/>
</dbReference>
<feature type="domain" description="Hydantoinase/oxoprolinase N-terminal" evidence="2">
    <location>
        <begin position="2"/>
        <end position="181"/>
    </location>
</feature>
<dbReference type="InterPro" id="IPR008040">
    <property type="entry name" value="Hydant_A_N"/>
</dbReference>
<gene>
    <name evidence="4" type="ORF">HRJ34_24735</name>
</gene>
<evidence type="ECO:0000259" key="2">
    <source>
        <dbReference type="Pfam" id="PF05378"/>
    </source>
</evidence>
<dbReference type="Pfam" id="PF05378">
    <property type="entry name" value="Hydant_A_N"/>
    <property type="match status" value="1"/>
</dbReference>
<organism evidence="4 5">
    <name type="scientific">Rhizorhabdus wittichii</name>
    <dbReference type="NCBI Taxonomy" id="160791"/>
    <lineage>
        <taxon>Bacteria</taxon>
        <taxon>Pseudomonadati</taxon>
        <taxon>Pseudomonadota</taxon>
        <taxon>Alphaproteobacteria</taxon>
        <taxon>Sphingomonadales</taxon>
        <taxon>Sphingomonadaceae</taxon>
        <taxon>Rhizorhabdus</taxon>
    </lineage>
</organism>
<dbReference type="Proteomes" id="UP000664914">
    <property type="component" value="Chromosome"/>
</dbReference>